<dbReference type="FunFam" id="3.30.590.10:FF:000004">
    <property type="entry name" value="Glutamine synthetase"/>
    <property type="match status" value="1"/>
</dbReference>
<organism evidence="17 18">
    <name type="scientific">Sanghuangporus baumii</name>
    <name type="common">Phellinus baumii</name>
    <dbReference type="NCBI Taxonomy" id="108892"/>
    <lineage>
        <taxon>Eukaryota</taxon>
        <taxon>Fungi</taxon>
        <taxon>Dikarya</taxon>
        <taxon>Basidiomycota</taxon>
        <taxon>Agaricomycotina</taxon>
        <taxon>Agaricomycetes</taxon>
        <taxon>Hymenochaetales</taxon>
        <taxon>Hymenochaetaceae</taxon>
        <taxon>Sanghuangporus</taxon>
    </lineage>
</organism>
<dbReference type="PROSITE" id="PS51986">
    <property type="entry name" value="GS_BETA_GRASP"/>
    <property type="match status" value="1"/>
</dbReference>
<dbReference type="PROSITE" id="PS51987">
    <property type="entry name" value="GS_CATALYTIC"/>
    <property type="match status" value="1"/>
</dbReference>
<evidence type="ECO:0000256" key="12">
    <source>
        <dbReference type="RuleBase" id="RU000384"/>
    </source>
</evidence>
<dbReference type="InterPro" id="IPR014746">
    <property type="entry name" value="Gln_synth/guanido_kin_cat_dom"/>
</dbReference>
<dbReference type="GO" id="GO:0005524">
    <property type="term" value="F:ATP binding"/>
    <property type="evidence" value="ECO:0007669"/>
    <property type="project" value="UniProtKB-KW"/>
</dbReference>
<feature type="compositionally biased region" description="Basic and acidic residues" evidence="14">
    <location>
        <begin position="698"/>
        <end position="730"/>
    </location>
</feature>
<dbReference type="SMART" id="SM01230">
    <property type="entry name" value="Gln-synt_C"/>
    <property type="match status" value="1"/>
</dbReference>
<dbReference type="Proteomes" id="UP000757232">
    <property type="component" value="Unassembled WGS sequence"/>
</dbReference>
<comment type="subunit">
    <text evidence="3">Homooctamer.</text>
</comment>
<dbReference type="InterPro" id="IPR027302">
    <property type="entry name" value="Gln_synth_N_conserv_site"/>
</dbReference>
<dbReference type="FunFam" id="3.10.20.70:FF:000004">
    <property type="entry name" value="Glutamine synthetase"/>
    <property type="match status" value="1"/>
</dbReference>
<comment type="caution">
    <text evidence="17">The sequence shown here is derived from an EMBL/GenBank/DDBJ whole genome shotgun (WGS) entry which is preliminary data.</text>
</comment>
<dbReference type="PANTHER" id="PTHR20852">
    <property type="entry name" value="GLUTAMINE SYNTHETASE"/>
    <property type="match status" value="1"/>
</dbReference>
<evidence type="ECO:0000256" key="14">
    <source>
        <dbReference type="SAM" id="MobiDB-lite"/>
    </source>
</evidence>
<gene>
    <name evidence="17" type="ORF">A7U60_g8397</name>
</gene>
<keyword evidence="7 13" id="KW-0436">Ligase</keyword>
<dbReference type="GO" id="GO:0006542">
    <property type="term" value="P:glutamine biosynthetic process"/>
    <property type="evidence" value="ECO:0007669"/>
    <property type="project" value="InterPro"/>
</dbReference>
<dbReference type="InterPro" id="IPR008146">
    <property type="entry name" value="Gln_synth_cat_dom"/>
</dbReference>
<dbReference type="Gene3D" id="3.30.590.10">
    <property type="entry name" value="Glutamine synthetase/guanido kinase, catalytic domain"/>
    <property type="match status" value="1"/>
</dbReference>
<dbReference type="InterPro" id="IPR008147">
    <property type="entry name" value="Gln_synt_N"/>
</dbReference>
<feature type="region of interest" description="Disordered" evidence="14">
    <location>
        <begin position="697"/>
        <end position="749"/>
    </location>
</feature>
<feature type="domain" description="GS catalytic" evidence="16">
    <location>
        <begin position="121"/>
        <end position="503"/>
    </location>
</feature>
<dbReference type="EC" id="6.3.1.2" evidence="4 13"/>
<evidence type="ECO:0000256" key="10">
    <source>
        <dbReference type="ARBA" id="ARBA00049436"/>
    </source>
</evidence>
<evidence type="ECO:0000313" key="17">
    <source>
        <dbReference type="EMBL" id="OCB84413.1"/>
    </source>
</evidence>
<dbReference type="PROSITE" id="PS00180">
    <property type="entry name" value="GLNA_1"/>
    <property type="match status" value="1"/>
</dbReference>
<keyword evidence="6" id="KW-0963">Cytoplasm</keyword>
<keyword evidence="18" id="KW-1185">Reference proteome</keyword>
<feature type="compositionally biased region" description="Low complexity" evidence="14">
    <location>
        <begin position="429"/>
        <end position="448"/>
    </location>
</feature>
<accession>A0A9Q5HR21</accession>
<evidence type="ECO:0000256" key="8">
    <source>
        <dbReference type="ARBA" id="ARBA00022741"/>
    </source>
</evidence>
<dbReference type="GO" id="GO:0004356">
    <property type="term" value="F:glutamine synthetase activity"/>
    <property type="evidence" value="ECO:0007669"/>
    <property type="project" value="UniProtKB-EC"/>
</dbReference>
<evidence type="ECO:0000256" key="13">
    <source>
        <dbReference type="RuleBase" id="RU004356"/>
    </source>
</evidence>
<evidence type="ECO:0000256" key="6">
    <source>
        <dbReference type="ARBA" id="ARBA00022490"/>
    </source>
</evidence>
<dbReference type="InterPro" id="IPR036651">
    <property type="entry name" value="Gln_synt_N_sf"/>
</dbReference>
<dbReference type="SUPFAM" id="SSF54368">
    <property type="entry name" value="Glutamine synthetase, N-terminal domain"/>
    <property type="match status" value="1"/>
</dbReference>
<name>A0A9Q5HR21_SANBA</name>
<dbReference type="Pfam" id="PF00120">
    <property type="entry name" value="Gln-synt_C"/>
    <property type="match status" value="1"/>
</dbReference>
<dbReference type="PANTHER" id="PTHR20852:SF57">
    <property type="entry name" value="GLUTAMINE SYNTHETASE 2 CYTOPLASMIC"/>
    <property type="match status" value="1"/>
</dbReference>
<dbReference type="InterPro" id="IPR050292">
    <property type="entry name" value="Glutamine_Synthetase"/>
</dbReference>
<dbReference type="EMBL" id="LNZH02000215">
    <property type="protein sequence ID" value="OCB84413.1"/>
    <property type="molecule type" value="Genomic_DNA"/>
</dbReference>
<protein>
    <recommendedName>
        <fullName evidence="5 13">Glutamine synthetase</fullName>
        <ecNumber evidence="4 13">6.3.1.2</ecNumber>
    </recommendedName>
</protein>
<sequence length="773" mass="84373">MMYSFYTPVPFHDMAVPYRPDLLAPYLALPQGEKVQAEYVWIDGDGELRSKTTTVGKKVTDVSELRQWDFDGSSTNQADGHDSDVYLRAVAIFKDPFRGGDNILVMSETYNNDGTPNKTNHRAAAKKIMEAAASEHPWFGIEQEYTLMGMDGRPFGWPAGGFPGPQGPYYCGAGAGKVFARDVVEAHYRACLYAGINISGINAEVMPSQWEFQVGPCEGISMGDHLWMARYLLIRIAEQWGIKVSLHPKPLPGDWNGAGAHTNYSTELMRKPGGIDHIKKAIEKLSKRHAEHIAVYGADNELRLTGRHETGHISQFTFGVANRGASIRIPRHVAHNGFGYLEDRRPASNIDPYQVTDTDTKLALPAFLKVLTNANVTMQKAIAIAGKVYKTHNTPSALGNLTDAKLKSLGIESKEDRKAALAAFRKAGYKSSGPGAAGAAARPRAIGGSVAQTSSAGAGPSKLGKKSTQSPRKRKRDDDLNEPLPNGPDNESTSLGSLDFNEVLDEETLLTKAAVVNRAPVMSVWATIVAERLGFKREEALSIASAYTEMNAISKGVSLGIFEKNKGKGVELVKGESQPYVDLMGRRYVFALFTQWFCSLILIIHSIPLYETQTGEWRALVKGEPVHPVSAFSYVSRAFRQTLPHVAGAMRILAASFPPAELNEKGFGLYAEFRPDVGGWGQRAEIRCANILGLRKTKSNDSKDSSDQRPSPKIEKVGEDDKLIAPDATEHGATSSNTGEPPTKKAKGMTIEEYEAALDASTDFDELIYNGDF</sequence>
<dbReference type="InterPro" id="IPR027303">
    <property type="entry name" value="Gln_synth_gly_rich_site"/>
</dbReference>
<comment type="subcellular location">
    <subcellularLocation>
        <location evidence="1">Cytoplasm</location>
    </subcellularLocation>
</comment>
<comment type="similarity">
    <text evidence="2 11 12">Belongs to the glutamine synthetase family.</text>
</comment>
<dbReference type="GO" id="GO:0005737">
    <property type="term" value="C:cytoplasm"/>
    <property type="evidence" value="ECO:0007669"/>
    <property type="project" value="UniProtKB-SubCell"/>
</dbReference>
<evidence type="ECO:0000256" key="2">
    <source>
        <dbReference type="ARBA" id="ARBA00009897"/>
    </source>
</evidence>
<dbReference type="SUPFAM" id="SSF55931">
    <property type="entry name" value="Glutamine synthetase/guanido kinase"/>
    <property type="match status" value="1"/>
</dbReference>
<dbReference type="Gene3D" id="3.10.20.70">
    <property type="entry name" value="Glutamine synthetase, N-terminal domain"/>
    <property type="match status" value="1"/>
</dbReference>
<proteinExistence type="inferred from homology"/>
<dbReference type="OrthoDB" id="1936100at2759"/>
<evidence type="ECO:0000256" key="5">
    <source>
        <dbReference type="ARBA" id="ARBA00021364"/>
    </source>
</evidence>
<evidence type="ECO:0000259" key="16">
    <source>
        <dbReference type="PROSITE" id="PS51987"/>
    </source>
</evidence>
<dbReference type="AlphaFoldDB" id="A0A9Q5HR21"/>
<keyword evidence="8 13" id="KW-0547">Nucleotide-binding</keyword>
<dbReference type="Pfam" id="PF03951">
    <property type="entry name" value="Gln-synt_N"/>
    <property type="match status" value="1"/>
</dbReference>
<feature type="domain" description="GS beta-grasp" evidence="15">
    <location>
        <begin position="35"/>
        <end position="114"/>
    </location>
</feature>
<dbReference type="PROSITE" id="PS00181">
    <property type="entry name" value="GLNA_ATP"/>
    <property type="match status" value="1"/>
</dbReference>
<evidence type="ECO:0000256" key="3">
    <source>
        <dbReference type="ARBA" id="ARBA00011823"/>
    </source>
</evidence>
<keyword evidence="9 13" id="KW-0067">ATP-binding</keyword>
<feature type="region of interest" description="Disordered" evidence="14">
    <location>
        <begin position="429"/>
        <end position="496"/>
    </location>
</feature>
<evidence type="ECO:0000256" key="4">
    <source>
        <dbReference type="ARBA" id="ARBA00012937"/>
    </source>
</evidence>
<comment type="catalytic activity">
    <reaction evidence="10 13">
        <text>L-glutamate + NH4(+) + ATP = L-glutamine + ADP + phosphate + H(+)</text>
        <dbReference type="Rhea" id="RHEA:16169"/>
        <dbReference type="ChEBI" id="CHEBI:15378"/>
        <dbReference type="ChEBI" id="CHEBI:28938"/>
        <dbReference type="ChEBI" id="CHEBI:29985"/>
        <dbReference type="ChEBI" id="CHEBI:30616"/>
        <dbReference type="ChEBI" id="CHEBI:43474"/>
        <dbReference type="ChEBI" id="CHEBI:58359"/>
        <dbReference type="ChEBI" id="CHEBI:456216"/>
        <dbReference type="EC" id="6.3.1.2"/>
    </reaction>
</comment>
<evidence type="ECO:0000256" key="11">
    <source>
        <dbReference type="PROSITE-ProRule" id="PRU01330"/>
    </source>
</evidence>
<evidence type="ECO:0000256" key="7">
    <source>
        <dbReference type="ARBA" id="ARBA00022598"/>
    </source>
</evidence>
<evidence type="ECO:0000256" key="1">
    <source>
        <dbReference type="ARBA" id="ARBA00004496"/>
    </source>
</evidence>
<evidence type="ECO:0000259" key="15">
    <source>
        <dbReference type="PROSITE" id="PS51986"/>
    </source>
</evidence>
<reference evidence="17" key="1">
    <citation type="submission" date="2016-06" db="EMBL/GenBank/DDBJ databases">
        <title>Draft Genome sequence of the fungus Inonotus baumii.</title>
        <authorList>
            <person name="Zhu H."/>
            <person name="Lin W."/>
        </authorList>
    </citation>
    <scope>NUCLEOTIDE SEQUENCE</scope>
    <source>
        <strain evidence="17">821</strain>
    </source>
</reference>
<evidence type="ECO:0000313" key="18">
    <source>
        <dbReference type="Proteomes" id="UP000757232"/>
    </source>
</evidence>
<evidence type="ECO:0000256" key="9">
    <source>
        <dbReference type="ARBA" id="ARBA00022840"/>
    </source>
</evidence>